<protein>
    <recommendedName>
        <fullName evidence="4">Histidine kinase</fullName>
    </recommendedName>
</protein>
<sequence>MARRTDGELEVLDAHVRGTGAATVGGGAAGLALGLLGGPVGALLGFTAGALLGNAAEQHNLEAGGEALITLSVRVPDGGAMLVLYLHERHPEPAARHGASVERLSAGEPDAEVEDLKRRSDADGPDGE</sequence>
<evidence type="ECO:0008006" key="4">
    <source>
        <dbReference type="Google" id="ProtNLM"/>
    </source>
</evidence>
<organism evidence="2 3">
    <name type="scientific">Streptomyces wedmorensis</name>
    <dbReference type="NCBI Taxonomy" id="43759"/>
    <lineage>
        <taxon>Bacteria</taxon>
        <taxon>Bacillati</taxon>
        <taxon>Actinomycetota</taxon>
        <taxon>Actinomycetes</taxon>
        <taxon>Kitasatosporales</taxon>
        <taxon>Streptomycetaceae</taxon>
        <taxon>Streptomyces</taxon>
    </lineage>
</organism>
<keyword evidence="3" id="KW-1185">Reference proteome</keyword>
<dbReference type="RefSeq" id="WP_386252000.1">
    <property type="nucleotide sequence ID" value="NZ_JBHTRV010000001.1"/>
</dbReference>
<evidence type="ECO:0000313" key="3">
    <source>
        <dbReference type="Proteomes" id="UP001600424"/>
    </source>
</evidence>
<reference evidence="2 3" key="1">
    <citation type="submission" date="2024-09" db="EMBL/GenBank/DDBJ databases">
        <title>The Natural Products Discovery Center: Release of the First 8490 Sequenced Strains for Exploring Actinobacteria Biosynthetic Diversity.</title>
        <authorList>
            <person name="Kalkreuter E."/>
            <person name="Kautsar S.A."/>
            <person name="Yang D."/>
            <person name="Bader C.D."/>
            <person name="Teijaro C.N."/>
            <person name="Fluegel L."/>
            <person name="Davis C.M."/>
            <person name="Simpson J.R."/>
            <person name="Lauterbach L."/>
            <person name="Steele A.D."/>
            <person name="Gui C."/>
            <person name="Meng S."/>
            <person name="Li G."/>
            <person name="Viehrig K."/>
            <person name="Ye F."/>
            <person name="Su P."/>
            <person name="Kiefer A.F."/>
            <person name="Nichols A."/>
            <person name="Cepeda A.J."/>
            <person name="Yan W."/>
            <person name="Fan B."/>
            <person name="Jiang Y."/>
            <person name="Adhikari A."/>
            <person name="Zheng C.-J."/>
            <person name="Schuster L."/>
            <person name="Cowan T.M."/>
            <person name="Smanski M.J."/>
            <person name="Chevrette M.G."/>
            <person name="De Carvalho L.P.S."/>
            <person name="Shen B."/>
        </authorList>
    </citation>
    <scope>NUCLEOTIDE SEQUENCE [LARGE SCALE GENOMIC DNA]</scope>
    <source>
        <strain evidence="2 3">NPDC056472</strain>
    </source>
</reference>
<accession>A0ABW6ILE3</accession>
<proteinExistence type="predicted"/>
<feature type="region of interest" description="Disordered" evidence="1">
    <location>
        <begin position="93"/>
        <end position="128"/>
    </location>
</feature>
<evidence type="ECO:0000256" key="1">
    <source>
        <dbReference type="SAM" id="MobiDB-lite"/>
    </source>
</evidence>
<gene>
    <name evidence="2" type="ORF">ACFQ63_01430</name>
</gene>
<dbReference type="EMBL" id="JBHTRV010000001">
    <property type="protein sequence ID" value="MFE5978350.1"/>
    <property type="molecule type" value="Genomic_DNA"/>
</dbReference>
<evidence type="ECO:0000313" key="2">
    <source>
        <dbReference type="EMBL" id="MFE5978350.1"/>
    </source>
</evidence>
<dbReference type="Proteomes" id="UP001600424">
    <property type="component" value="Unassembled WGS sequence"/>
</dbReference>
<name>A0ABW6ILE3_STRWE</name>
<comment type="caution">
    <text evidence="2">The sequence shown here is derived from an EMBL/GenBank/DDBJ whole genome shotgun (WGS) entry which is preliminary data.</text>
</comment>